<sequence>MSDRISVGCAEDRKLKRKFEETEHDEETENLLTLKLCSNHNVGDEISHSSSGTLGESSVSASKRACLQVVDPTYERLFNCRSFNKDFYSSQSLGGHQNAHRRELDLIRLNKELELRVLGQLASPPLYPYYLPAPSAATLPFRGGSTLYHYGAHMDQHRTMTHWPQAARAMPWPPHGYGYGSGYELLDSPPSTNLYGLRSSYGVAGGFGSPLSFVIPNANPENSAAAINIGDFQENGSVRNKQQQSSAIGTVAEAGGGEKLDLSLKL</sequence>
<protein>
    <submittedName>
        <fullName evidence="1">Uncharacterized protein</fullName>
    </submittedName>
</protein>
<name>A0ACB9PJ65_BAUVA</name>
<organism evidence="1 2">
    <name type="scientific">Bauhinia variegata</name>
    <name type="common">Purple orchid tree</name>
    <name type="synonym">Phanera variegata</name>
    <dbReference type="NCBI Taxonomy" id="167791"/>
    <lineage>
        <taxon>Eukaryota</taxon>
        <taxon>Viridiplantae</taxon>
        <taxon>Streptophyta</taxon>
        <taxon>Embryophyta</taxon>
        <taxon>Tracheophyta</taxon>
        <taxon>Spermatophyta</taxon>
        <taxon>Magnoliopsida</taxon>
        <taxon>eudicotyledons</taxon>
        <taxon>Gunneridae</taxon>
        <taxon>Pentapetalae</taxon>
        <taxon>rosids</taxon>
        <taxon>fabids</taxon>
        <taxon>Fabales</taxon>
        <taxon>Fabaceae</taxon>
        <taxon>Cercidoideae</taxon>
        <taxon>Cercideae</taxon>
        <taxon>Bauhiniinae</taxon>
        <taxon>Bauhinia</taxon>
    </lineage>
</organism>
<dbReference type="Proteomes" id="UP000828941">
    <property type="component" value="Chromosome 4"/>
</dbReference>
<proteinExistence type="predicted"/>
<evidence type="ECO:0000313" key="2">
    <source>
        <dbReference type="Proteomes" id="UP000828941"/>
    </source>
</evidence>
<gene>
    <name evidence="1" type="ORF">L6164_009277</name>
</gene>
<accession>A0ACB9PJ65</accession>
<comment type="caution">
    <text evidence="1">The sequence shown here is derived from an EMBL/GenBank/DDBJ whole genome shotgun (WGS) entry which is preliminary data.</text>
</comment>
<dbReference type="EMBL" id="CM039429">
    <property type="protein sequence ID" value="KAI4348568.1"/>
    <property type="molecule type" value="Genomic_DNA"/>
</dbReference>
<keyword evidence="2" id="KW-1185">Reference proteome</keyword>
<evidence type="ECO:0000313" key="1">
    <source>
        <dbReference type="EMBL" id="KAI4348568.1"/>
    </source>
</evidence>
<reference evidence="1 2" key="1">
    <citation type="journal article" date="2022" name="DNA Res.">
        <title>Chromosomal-level genome assembly of the orchid tree Bauhinia variegata (Leguminosae; Cercidoideae) supports the allotetraploid origin hypothesis of Bauhinia.</title>
        <authorList>
            <person name="Zhong Y."/>
            <person name="Chen Y."/>
            <person name="Zheng D."/>
            <person name="Pang J."/>
            <person name="Liu Y."/>
            <person name="Luo S."/>
            <person name="Meng S."/>
            <person name="Qian L."/>
            <person name="Wei D."/>
            <person name="Dai S."/>
            <person name="Zhou R."/>
        </authorList>
    </citation>
    <scope>NUCLEOTIDE SEQUENCE [LARGE SCALE GENOMIC DNA]</scope>
    <source>
        <strain evidence="1">BV-YZ2020</strain>
    </source>
</reference>